<dbReference type="InterPro" id="IPR006127">
    <property type="entry name" value="ZnuA-like"/>
</dbReference>
<dbReference type="OrthoDB" id="9793396at2"/>
<evidence type="ECO:0000256" key="6">
    <source>
        <dbReference type="RuleBase" id="RU003512"/>
    </source>
</evidence>
<dbReference type="GO" id="GO:0030313">
    <property type="term" value="C:cell envelope"/>
    <property type="evidence" value="ECO:0007669"/>
    <property type="project" value="UniProtKB-SubCell"/>
</dbReference>
<dbReference type="GO" id="GO:0007155">
    <property type="term" value="P:cell adhesion"/>
    <property type="evidence" value="ECO:0007669"/>
    <property type="project" value="InterPro"/>
</dbReference>
<dbReference type="Gene3D" id="3.40.50.1980">
    <property type="entry name" value="Nitrogenase molybdenum iron protein domain"/>
    <property type="match status" value="2"/>
</dbReference>
<evidence type="ECO:0000256" key="4">
    <source>
        <dbReference type="ARBA" id="ARBA00022723"/>
    </source>
</evidence>
<accession>F8BYZ1</accession>
<dbReference type="AlphaFoldDB" id="F8BYZ1"/>
<sequence>MKRRAFIAGGLAATMFVRPQSVRAQAAPKAPLKVVASFSILADFVRNVGGDRVEVMSLVGPDSDTHVYTPLPADGRRVAAAKLVVVNGLGLEGWLPRLVRASGGKANLVVATKGIVPLKSEAEGHDHGHGHDHGEGDDPHAWQSVANAKVYVANIRDALIAADAEGADIYRRNADAYLTALDALDREVREAVASIPPERRRVISSHEAFGYFAAAYGIAFMAPQGVSTDSEPSARDVAAIITQIRKDKIPAVFLENISDPRLVRRIAAETGVKIGGSLFSDSLSAKNGPVPTYIDLVRHNIKALTSALTG</sequence>
<keyword evidence="4" id="KW-0479">Metal-binding</keyword>
<dbReference type="GO" id="GO:0030001">
    <property type="term" value="P:metal ion transport"/>
    <property type="evidence" value="ECO:0007669"/>
    <property type="project" value="InterPro"/>
</dbReference>
<proteinExistence type="inferred from homology"/>
<dbReference type="PRINTS" id="PR00691">
    <property type="entry name" value="ADHESINB"/>
</dbReference>
<gene>
    <name evidence="9" type="ordered locus">OCA5_c30470</name>
</gene>
<feature type="chain" id="PRO_5003374180" evidence="8">
    <location>
        <begin position="27"/>
        <end position="310"/>
    </location>
</feature>
<dbReference type="CDD" id="cd01137">
    <property type="entry name" value="PsaA"/>
    <property type="match status" value="1"/>
</dbReference>
<dbReference type="HOGENOM" id="CLU_016838_1_1_5"/>
<protein>
    <submittedName>
        <fullName evidence="9">ABC transporter metal-binding lipoprotein</fullName>
    </submittedName>
</protein>
<dbReference type="InterPro" id="IPR050492">
    <property type="entry name" value="Bact_metal-bind_prot9"/>
</dbReference>
<evidence type="ECO:0000256" key="3">
    <source>
        <dbReference type="ARBA" id="ARBA00022448"/>
    </source>
</evidence>
<dbReference type="STRING" id="504832.OCA5_c30470"/>
<feature type="signal peptide" evidence="8">
    <location>
        <begin position="1"/>
        <end position="26"/>
    </location>
</feature>
<keyword evidence="9" id="KW-0449">Lipoprotein</keyword>
<evidence type="ECO:0000256" key="1">
    <source>
        <dbReference type="ARBA" id="ARBA00004196"/>
    </source>
</evidence>
<evidence type="ECO:0000256" key="8">
    <source>
        <dbReference type="SAM" id="SignalP"/>
    </source>
</evidence>
<organism evidence="9 10">
    <name type="scientific">Afipia carboxidovorans (strain ATCC 49405 / DSM 1227 / KCTC 32145 / OM5)</name>
    <name type="common">Oligotropha carboxidovorans</name>
    <dbReference type="NCBI Taxonomy" id="504832"/>
    <lineage>
        <taxon>Bacteria</taxon>
        <taxon>Pseudomonadati</taxon>
        <taxon>Pseudomonadota</taxon>
        <taxon>Alphaproteobacteria</taxon>
        <taxon>Hyphomicrobiales</taxon>
        <taxon>Nitrobacteraceae</taxon>
        <taxon>Afipia</taxon>
    </lineage>
</organism>
<keyword evidence="5 8" id="KW-0732">Signal</keyword>
<dbReference type="Proteomes" id="UP000007730">
    <property type="component" value="Chromosome"/>
</dbReference>
<keyword evidence="10" id="KW-1185">Reference proteome</keyword>
<evidence type="ECO:0000256" key="5">
    <source>
        <dbReference type="ARBA" id="ARBA00022729"/>
    </source>
</evidence>
<dbReference type="EMBL" id="CP002826">
    <property type="protein sequence ID" value="AEI07731.1"/>
    <property type="molecule type" value="Genomic_DNA"/>
</dbReference>
<dbReference type="PATRIC" id="fig|504832.7.peg.3211"/>
<dbReference type="InterPro" id="IPR006128">
    <property type="entry name" value="Lipoprotein_PsaA-like"/>
</dbReference>
<dbReference type="eggNOG" id="COG0803">
    <property type="taxonomic scope" value="Bacteria"/>
</dbReference>
<comment type="similarity">
    <text evidence="2 6">Belongs to the bacterial solute-binding protein 9 family.</text>
</comment>
<dbReference type="Pfam" id="PF01297">
    <property type="entry name" value="ZnuA"/>
    <property type="match status" value="1"/>
</dbReference>
<dbReference type="PRINTS" id="PR00690">
    <property type="entry name" value="ADHESNFAMILY"/>
</dbReference>
<dbReference type="InterPro" id="IPR006129">
    <property type="entry name" value="AdhesinB"/>
</dbReference>
<reference evidence="9 10" key="1">
    <citation type="journal article" date="2011" name="J. Bacteriol.">
        <title>Complete genome sequences of the chemolithoautotrophic Oligotropha carboxidovorans strains OM4 and OM5.</title>
        <authorList>
            <person name="Volland S."/>
            <person name="Rachinger M."/>
            <person name="Strittmatter A."/>
            <person name="Daniel R."/>
            <person name="Gottschalk G."/>
            <person name="Meyer O."/>
        </authorList>
    </citation>
    <scope>NUCLEOTIDE SEQUENCE [LARGE SCALE GENOMIC DNA]</scope>
    <source>
        <strain evidence="10">ATCC 49405 / DSM 1227 / KCTC 32145 / OM5</strain>
    </source>
</reference>
<dbReference type="PANTHER" id="PTHR42953">
    <property type="entry name" value="HIGH-AFFINITY ZINC UPTAKE SYSTEM PROTEIN ZNUA-RELATED"/>
    <property type="match status" value="1"/>
</dbReference>
<comment type="subcellular location">
    <subcellularLocation>
        <location evidence="1">Cell envelope</location>
    </subcellularLocation>
</comment>
<dbReference type="SUPFAM" id="SSF53807">
    <property type="entry name" value="Helical backbone' metal receptor"/>
    <property type="match status" value="1"/>
</dbReference>
<dbReference type="GO" id="GO:0046872">
    <property type="term" value="F:metal ion binding"/>
    <property type="evidence" value="ECO:0007669"/>
    <property type="project" value="UniProtKB-KW"/>
</dbReference>
<evidence type="ECO:0000256" key="7">
    <source>
        <dbReference type="SAM" id="MobiDB-lite"/>
    </source>
</evidence>
<feature type="region of interest" description="Disordered" evidence="7">
    <location>
        <begin position="121"/>
        <end position="140"/>
    </location>
</feature>
<dbReference type="KEGG" id="ocg:OCA5_c30470"/>
<evidence type="ECO:0000256" key="2">
    <source>
        <dbReference type="ARBA" id="ARBA00011028"/>
    </source>
</evidence>
<keyword evidence="3 6" id="KW-0813">Transport</keyword>
<name>F8BYZ1_AFIC5</name>
<dbReference type="PANTHER" id="PTHR42953:SF1">
    <property type="entry name" value="METAL-BINDING PROTEIN HI_0362-RELATED"/>
    <property type="match status" value="1"/>
</dbReference>
<evidence type="ECO:0000313" key="9">
    <source>
        <dbReference type="EMBL" id="AEI07731.1"/>
    </source>
</evidence>
<evidence type="ECO:0000313" key="10">
    <source>
        <dbReference type="Proteomes" id="UP000007730"/>
    </source>
</evidence>